<accession>A0A1I3Q9C7</accession>
<feature type="transmembrane region" description="Helical" evidence="1">
    <location>
        <begin position="83"/>
        <end position="101"/>
    </location>
</feature>
<organism evidence="2 3">
    <name type="scientific">Desulfomicrobium apsheronum</name>
    <dbReference type="NCBI Taxonomy" id="52560"/>
    <lineage>
        <taxon>Bacteria</taxon>
        <taxon>Pseudomonadati</taxon>
        <taxon>Thermodesulfobacteriota</taxon>
        <taxon>Desulfovibrionia</taxon>
        <taxon>Desulfovibrionales</taxon>
        <taxon>Desulfomicrobiaceae</taxon>
        <taxon>Desulfomicrobium</taxon>
    </lineage>
</organism>
<keyword evidence="1" id="KW-0812">Transmembrane</keyword>
<reference evidence="3" key="1">
    <citation type="submission" date="2016-10" db="EMBL/GenBank/DDBJ databases">
        <authorList>
            <person name="Varghese N."/>
            <person name="Submissions S."/>
        </authorList>
    </citation>
    <scope>NUCLEOTIDE SEQUENCE [LARGE SCALE GENOMIC DNA]</scope>
    <source>
        <strain evidence="3">DSM 5918</strain>
    </source>
</reference>
<gene>
    <name evidence="2" type="ORF">SAMN04488082_102239</name>
</gene>
<name>A0A1I3Q9C7_9BACT</name>
<evidence type="ECO:0000313" key="3">
    <source>
        <dbReference type="Proteomes" id="UP000198635"/>
    </source>
</evidence>
<keyword evidence="1" id="KW-0472">Membrane</keyword>
<feature type="transmembrane region" description="Helical" evidence="1">
    <location>
        <begin position="54"/>
        <end position="71"/>
    </location>
</feature>
<dbReference type="EMBL" id="FORX01000002">
    <property type="protein sequence ID" value="SFJ29706.1"/>
    <property type="molecule type" value="Genomic_DNA"/>
</dbReference>
<keyword evidence="3" id="KW-1185">Reference proteome</keyword>
<dbReference type="STRING" id="52560.SAMN04488082_102239"/>
<evidence type="ECO:0000256" key="1">
    <source>
        <dbReference type="SAM" id="Phobius"/>
    </source>
</evidence>
<feature type="transmembrane region" description="Helical" evidence="1">
    <location>
        <begin position="25"/>
        <end position="47"/>
    </location>
</feature>
<protein>
    <submittedName>
        <fullName evidence="2">Uncharacterized protein</fullName>
    </submittedName>
</protein>
<dbReference type="AlphaFoldDB" id="A0A1I3Q9C7"/>
<proteinExistence type="predicted"/>
<dbReference type="Proteomes" id="UP000198635">
    <property type="component" value="Unassembled WGS sequence"/>
</dbReference>
<sequence>MKSKMNKFQVFEHPSMARVAVKAGFSWPALILGVFFSSMGCIVWLLFNRLWRFAALWAAILVIFIFLDSTIRTSIHDTSLQSMFQVALFALFFLSSLVPAFKGNAWKAGKFSALGYSHVRTIRASSSHNAMKMVDQEPQVPAEK</sequence>
<keyword evidence="1" id="KW-1133">Transmembrane helix</keyword>
<evidence type="ECO:0000313" key="2">
    <source>
        <dbReference type="EMBL" id="SFJ29706.1"/>
    </source>
</evidence>